<keyword evidence="11" id="KW-1185">Reference proteome</keyword>
<dbReference type="EMBL" id="CP117451">
    <property type="protein sequence ID" value="WLH01039.1"/>
    <property type="molecule type" value="Genomic_DNA"/>
</dbReference>
<organism evidence="10 11">
    <name type="scientific">Pseudomonas beijingensis</name>
    <dbReference type="NCBI Taxonomy" id="2954101"/>
    <lineage>
        <taxon>Bacteria</taxon>
        <taxon>Pseudomonadati</taxon>
        <taxon>Pseudomonadota</taxon>
        <taxon>Gammaproteobacteria</taxon>
        <taxon>Pseudomonadales</taxon>
        <taxon>Pseudomonadaceae</taxon>
        <taxon>Pseudomonas</taxon>
    </lineage>
</organism>
<dbReference type="Pfam" id="PF21431">
    <property type="entry name" value="Col-Pyo_DNase"/>
    <property type="match status" value="1"/>
</dbReference>
<evidence type="ECO:0000256" key="4">
    <source>
        <dbReference type="ARBA" id="ARBA00022759"/>
    </source>
</evidence>
<evidence type="ECO:0000256" key="8">
    <source>
        <dbReference type="SAM" id="Coils"/>
    </source>
</evidence>
<keyword evidence="7" id="KW-0078">Bacteriocin</keyword>
<dbReference type="CDD" id="cd00085">
    <property type="entry name" value="HNHc"/>
    <property type="match status" value="1"/>
</dbReference>
<comment type="similarity">
    <text evidence="1">Belongs to the colicin/pyosin nuclease family.</text>
</comment>
<feature type="coiled-coil region" evidence="8">
    <location>
        <begin position="290"/>
        <end position="330"/>
    </location>
</feature>
<keyword evidence="6" id="KW-0044">Antibiotic</keyword>
<evidence type="ECO:0000259" key="9">
    <source>
        <dbReference type="SMART" id="SM00507"/>
    </source>
</evidence>
<feature type="domain" description="HNH nuclease" evidence="9">
    <location>
        <begin position="713"/>
        <end position="768"/>
    </location>
</feature>
<reference evidence="10 11" key="1">
    <citation type="submission" date="2023-02" db="EMBL/GenBank/DDBJ databases">
        <title>Evolution of Hrp T3SS in non-pathogenic Pseudomonas fluorescens.</title>
        <authorList>
            <person name="Liao K."/>
            <person name="Wei H."/>
            <person name="Gu Y."/>
        </authorList>
    </citation>
    <scope>NUCLEOTIDE SEQUENCE [LARGE SCALE GENOMIC DNA]</scope>
    <source>
        <strain evidence="10 11">FP2034</strain>
    </source>
</reference>
<proteinExistence type="inferred from homology"/>
<dbReference type="Proteomes" id="UP001224838">
    <property type="component" value="Chromosome"/>
</dbReference>
<dbReference type="Gene3D" id="3.90.540.10">
    <property type="entry name" value="Colicin/pyocin, DNase domain"/>
    <property type="match status" value="1"/>
</dbReference>
<dbReference type="Pfam" id="PF06958">
    <property type="entry name" value="Pyocin_S"/>
    <property type="match status" value="1"/>
</dbReference>
<sequence length="779" mass="85792">MRERIENSKVIDSEYRNIFIKLTETTIKELEQAKKSAIGARPLSPLEKAKTEHEVTLKSIHSKETEYQARTKNAYSLYGHNPFFLMKELSFKRVMESLQTSPPNIAVAYSAIDNAYRSALELKRLSLQNDILAGQLEHASKKVEQAAVKSGQSDSASAANEKLRIINQEKNTHLQLLPGFLLRKVSSTLGATGGLTSSQSLRNYKAALAKIIATERAAIAAFAKANPNIKPPLSKPELDALNNLVALQAKTNLGKRWQDYHVSLLHSESVRHLIKTTNAFTGLIDRALAAERLQEQLRVAAEKKAQALKQAQARAAAQRAEQERKQKIAAALADRFNALLHQFNQAQPEDINQKLPWMQQKHRELSIAHRDATKAEHAVGNLFNVLTSDSRKTSLRKAQADIDATFRLKHHIENIQLSTASGTLASARPLMTTPDGLIAGYEGSPVSLQGAIDLLKKASATLAGGPLTVFGVAVSYSPTIGNSELQRNPVVISIPLSQLDENFKLTPNTETGHLPLRVVSSVRGEHTQFYLSPTGGSLSNEVRIRYITLDPHTNLYTFTTEGILPRTLTWTPNSPPGDSLLGSTELPVTQPEIRILPGARITQIEGRIDEHPTCDDADIDDYVLVFPMESGIQPVYVMASRTGPRYEPGTVTGAGQTVGPDWMSAARESSGVPIPSQIADSLRGQEMKDFDSFREKLWSAVANEPELIKQFSSRNQAIMKDGYSPYAPRNEQVGGREKFEIHHVHPIGEGGDVYNIDNMAITTPKSHITIHSKSNGERK</sequence>
<keyword evidence="5" id="KW-0378">Hydrolase</keyword>
<dbReference type="SUPFAM" id="SSF54060">
    <property type="entry name" value="His-Me finger endonucleases"/>
    <property type="match status" value="1"/>
</dbReference>
<dbReference type="InterPro" id="IPR037146">
    <property type="entry name" value="Colicin/pyocin_DNase_dom_sf"/>
</dbReference>
<evidence type="ECO:0000256" key="3">
    <source>
        <dbReference type="ARBA" id="ARBA00022722"/>
    </source>
</evidence>
<evidence type="ECO:0000313" key="11">
    <source>
        <dbReference type="Proteomes" id="UP001224838"/>
    </source>
</evidence>
<keyword evidence="4" id="KW-0255">Endonuclease</keyword>
<keyword evidence="8" id="KW-0175">Coiled coil</keyword>
<dbReference type="InterPro" id="IPR036302">
    <property type="entry name" value="Pyosin/cloacin_T_dom_sf"/>
</dbReference>
<name>A0ABY9FC26_9PSED</name>
<gene>
    <name evidence="10" type="ORF">PSH92_27490</name>
</gene>
<dbReference type="InterPro" id="IPR016128">
    <property type="entry name" value="Pyosin/cloacin_T_dom"/>
</dbReference>
<evidence type="ECO:0000256" key="5">
    <source>
        <dbReference type="ARBA" id="ARBA00022801"/>
    </source>
</evidence>
<evidence type="ECO:0000256" key="7">
    <source>
        <dbReference type="ARBA" id="ARBA00023048"/>
    </source>
</evidence>
<dbReference type="SMART" id="SM00507">
    <property type="entry name" value="HNHc"/>
    <property type="match status" value="1"/>
</dbReference>
<dbReference type="InterPro" id="IPR044925">
    <property type="entry name" value="His-Me_finger_sf"/>
</dbReference>
<keyword evidence="3" id="KW-0540">Nuclease</keyword>
<evidence type="ECO:0000313" key="10">
    <source>
        <dbReference type="EMBL" id="WLH01039.1"/>
    </source>
</evidence>
<evidence type="ECO:0000256" key="1">
    <source>
        <dbReference type="ARBA" id="ARBA00006811"/>
    </source>
</evidence>
<dbReference type="SUPFAM" id="SSF69369">
    <property type="entry name" value="Cloacin translocation domain"/>
    <property type="match status" value="1"/>
</dbReference>
<accession>A0ABY9FC26</accession>
<evidence type="ECO:0000256" key="2">
    <source>
        <dbReference type="ARBA" id="ARBA00022529"/>
    </source>
</evidence>
<dbReference type="RefSeq" id="WP_305468791.1">
    <property type="nucleotide sequence ID" value="NZ_CP117425.1"/>
</dbReference>
<keyword evidence="2" id="KW-0929">Antimicrobial</keyword>
<evidence type="ECO:0000256" key="6">
    <source>
        <dbReference type="ARBA" id="ARBA00023022"/>
    </source>
</evidence>
<protein>
    <submittedName>
        <fullName evidence="10">S-type pyocin domain-containing protein</fullName>
    </submittedName>
</protein>
<dbReference type="InterPro" id="IPR003615">
    <property type="entry name" value="HNH_nuc"/>
</dbReference>